<accession>A0A9P8E0J0</accession>
<evidence type="ECO:0000313" key="3">
    <source>
        <dbReference type="Proteomes" id="UP000779574"/>
    </source>
</evidence>
<feature type="non-terminal residue" evidence="2">
    <location>
        <position position="661"/>
    </location>
</feature>
<evidence type="ECO:0000256" key="1">
    <source>
        <dbReference type="SAM" id="MobiDB-lite"/>
    </source>
</evidence>
<evidence type="ECO:0000313" key="2">
    <source>
        <dbReference type="EMBL" id="KAG9671152.1"/>
    </source>
</evidence>
<feature type="region of interest" description="Disordered" evidence="1">
    <location>
        <begin position="558"/>
        <end position="583"/>
    </location>
</feature>
<organism evidence="2 3">
    <name type="scientific">Aureobasidium melanogenum</name>
    <name type="common">Aureobasidium pullulans var. melanogenum</name>
    <dbReference type="NCBI Taxonomy" id="46634"/>
    <lineage>
        <taxon>Eukaryota</taxon>
        <taxon>Fungi</taxon>
        <taxon>Dikarya</taxon>
        <taxon>Ascomycota</taxon>
        <taxon>Pezizomycotina</taxon>
        <taxon>Dothideomycetes</taxon>
        <taxon>Dothideomycetidae</taxon>
        <taxon>Dothideales</taxon>
        <taxon>Saccotheciaceae</taxon>
        <taxon>Aureobasidium</taxon>
    </lineage>
</organism>
<name>A0A9P8E0J0_AURME</name>
<dbReference type="Proteomes" id="UP000779574">
    <property type="component" value="Unassembled WGS sequence"/>
</dbReference>
<reference evidence="2" key="1">
    <citation type="journal article" date="2021" name="J Fungi (Basel)">
        <title>Virulence traits and population genomics of the black yeast Aureobasidium melanogenum.</title>
        <authorList>
            <person name="Cernosa A."/>
            <person name="Sun X."/>
            <person name="Gostincar C."/>
            <person name="Fang C."/>
            <person name="Gunde-Cimerman N."/>
            <person name="Song Z."/>
        </authorList>
    </citation>
    <scope>NUCLEOTIDE SEQUENCE</scope>
    <source>
        <strain evidence="2">EXF-9911</strain>
    </source>
</reference>
<dbReference type="OrthoDB" id="10254945at2759"/>
<sequence>MSATEHNSGDNVGFFSNKSISTRIHGAAFRVLVLCAVAQPHPTVPAGFHCSHDQTQHYPVFTIKLQYDDSMDDADIDMGSLELENPWLPYGIPYPPPLPDKLRLKGQSNEQDPDWAKHAYHYGARDDLWGEAFEVRVFNYNDPLGKGRHHKDDWNVEYMLGPANPWLFWDPISTKWGLQVLERAGFINLQADVRNNASAEPKGRFFDKRPSNWRDDLVHPVFRKDMWRNITESEWDALKPASLLASALLDDPTTLCIFHAISEVSNHLVGQDPKLELYKKVRVPVTLTDAEQQSTFHKICEMRQWTNFHWEDAAIMARKATGPSLGVTTAFDIEASGPYTRQSKITILRSYCEVLMQHQNKDKSYDYQNFYKSVLWKAGVPNSRKPEGLSKNLESAFLRTTLKLASTLLHELAHAFCFAYYERVSRGTPMEPWVGDNRDNEFGHAMERHVLGGIPYTNYFENPKRPDEEQGLLLSAYAPFGIHFTEKYRQWDMSNDTNNQHLVKDSEKDFKSPWVFYPLAQQQIYNYFNTKMWTEDVPRYGLDKVKFTKMKQWAASKVPGPDPNNPYHKPAANPTPSTPLAGAPFNTSTSPQGAAAVVGKSSPFAYNVLQIVFGAPVTYSVCLSVVVVVTVTTGPTYPVCVSPPDAVHHVVAVAEGIYTVV</sequence>
<gene>
    <name evidence="2" type="ORF">KCU76_g16950</name>
</gene>
<protein>
    <submittedName>
        <fullName evidence="2">Uncharacterized protein</fullName>
    </submittedName>
</protein>
<dbReference type="AlphaFoldDB" id="A0A9P8E0J0"/>
<proteinExistence type="predicted"/>
<comment type="caution">
    <text evidence="2">The sequence shown here is derived from an EMBL/GenBank/DDBJ whole genome shotgun (WGS) entry which is preliminary data.</text>
</comment>
<dbReference type="EMBL" id="JAHFXF010001272">
    <property type="protein sequence ID" value="KAG9671152.1"/>
    <property type="molecule type" value="Genomic_DNA"/>
</dbReference>
<reference evidence="2" key="2">
    <citation type="submission" date="2021-08" db="EMBL/GenBank/DDBJ databases">
        <authorList>
            <person name="Gostincar C."/>
            <person name="Sun X."/>
            <person name="Song Z."/>
            <person name="Gunde-Cimerman N."/>
        </authorList>
    </citation>
    <scope>NUCLEOTIDE SEQUENCE</scope>
    <source>
        <strain evidence="2">EXF-9911</strain>
    </source>
</reference>